<reference evidence="11" key="1">
    <citation type="submission" date="2017-02" db="UniProtKB">
        <authorList>
            <consortium name="WormBaseParasite"/>
        </authorList>
    </citation>
    <scope>IDENTIFICATION</scope>
</reference>
<dbReference type="GO" id="GO:0007165">
    <property type="term" value="P:signal transduction"/>
    <property type="evidence" value="ECO:0007669"/>
    <property type="project" value="TreeGrafter"/>
</dbReference>
<feature type="transmembrane region" description="Helical" evidence="6">
    <location>
        <begin position="217"/>
        <end position="237"/>
    </location>
</feature>
<dbReference type="Pfam" id="PF01569">
    <property type="entry name" value="PAP2"/>
    <property type="match status" value="1"/>
</dbReference>
<feature type="transmembrane region" description="Helical" evidence="6">
    <location>
        <begin position="33"/>
        <end position="55"/>
    </location>
</feature>
<evidence type="ECO:0000313" key="9">
    <source>
        <dbReference type="Proteomes" id="UP000038040"/>
    </source>
</evidence>
<dbReference type="PANTHER" id="PTHR10165:SF114">
    <property type="entry name" value="PHOSPHATIDIC ACID PHOSPHATASE TYPE 2_HALOPEROXIDASE DOMAIN-CONTAINING PROTEIN"/>
    <property type="match status" value="1"/>
</dbReference>
<dbReference type="PANTHER" id="PTHR10165">
    <property type="entry name" value="LIPID PHOSPHATE PHOSPHATASE"/>
    <property type="match status" value="1"/>
</dbReference>
<evidence type="ECO:0000256" key="6">
    <source>
        <dbReference type="SAM" id="Phobius"/>
    </source>
</evidence>
<dbReference type="WBParaSite" id="DME_0000429401-mRNA-1">
    <property type="protein sequence ID" value="DME_0000429401-mRNA-1"/>
    <property type="gene ID" value="DME_0000429401"/>
</dbReference>
<evidence type="ECO:0000313" key="8">
    <source>
        <dbReference type="EMBL" id="VDN58204.1"/>
    </source>
</evidence>
<proteinExistence type="inferred from homology"/>
<evidence type="ECO:0000256" key="4">
    <source>
        <dbReference type="ARBA" id="ARBA00022989"/>
    </source>
</evidence>
<feature type="transmembrane region" description="Helical" evidence="6">
    <location>
        <begin position="244"/>
        <end position="263"/>
    </location>
</feature>
<dbReference type="GO" id="GO:0008195">
    <property type="term" value="F:phosphatidate phosphatase activity"/>
    <property type="evidence" value="ECO:0007669"/>
    <property type="project" value="TreeGrafter"/>
</dbReference>
<keyword evidence="3 6" id="KW-0812">Transmembrane</keyword>
<evidence type="ECO:0000256" key="2">
    <source>
        <dbReference type="ARBA" id="ARBA00008816"/>
    </source>
</evidence>
<feature type="domain" description="Phosphatidic acid phosphatase type 2/haloperoxidase" evidence="7">
    <location>
        <begin position="144"/>
        <end position="290"/>
    </location>
</feature>
<dbReference type="OrthoDB" id="8907274at2759"/>
<dbReference type="GO" id="GO:0046839">
    <property type="term" value="P:phospholipid dephosphorylation"/>
    <property type="evidence" value="ECO:0007669"/>
    <property type="project" value="TreeGrafter"/>
</dbReference>
<protein>
    <submittedName>
        <fullName evidence="11">AcidPPc domain-containing protein</fullName>
    </submittedName>
</protein>
<feature type="transmembrane region" description="Helical" evidence="6">
    <location>
        <begin position="140"/>
        <end position="161"/>
    </location>
</feature>
<keyword evidence="10" id="KW-1185">Reference proteome</keyword>
<dbReference type="STRING" id="318479.A0A0N4UAU5"/>
<dbReference type="CDD" id="cd03384">
    <property type="entry name" value="PAP2_wunen"/>
    <property type="match status" value="1"/>
</dbReference>
<evidence type="ECO:0000256" key="5">
    <source>
        <dbReference type="ARBA" id="ARBA00023136"/>
    </source>
</evidence>
<dbReference type="Gene3D" id="1.20.144.10">
    <property type="entry name" value="Phosphatidic acid phosphatase type 2/haloperoxidase"/>
    <property type="match status" value="1"/>
</dbReference>
<dbReference type="InterPro" id="IPR043216">
    <property type="entry name" value="PAP-like"/>
</dbReference>
<dbReference type="SMART" id="SM00014">
    <property type="entry name" value="acidPPc"/>
    <property type="match status" value="1"/>
</dbReference>
<dbReference type="Proteomes" id="UP000038040">
    <property type="component" value="Unplaced"/>
</dbReference>
<dbReference type="InterPro" id="IPR000326">
    <property type="entry name" value="PAP2/HPO"/>
</dbReference>
<name>A0A0N4UAU5_DRAME</name>
<gene>
    <name evidence="8" type="ORF">DME_LOCUS8177</name>
</gene>
<dbReference type="Proteomes" id="UP000274756">
    <property type="component" value="Unassembled WGS sequence"/>
</dbReference>
<evidence type="ECO:0000313" key="10">
    <source>
        <dbReference type="Proteomes" id="UP000274756"/>
    </source>
</evidence>
<dbReference type="InterPro" id="IPR036938">
    <property type="entry name" value="PAP2/HPO_sf"/>
</dbReference>
<evidence type="ECO:0000256" key="3">
    <source>
        <dbReference type="ARBA" id="ARBA00022692"/>
    </source>
</evidence>
<evidence type="ECO:0000256" key="1">
    <source>
        <dbReference type="ARBA" id="ARBA00004141"/>
    </source>
</evidence>
<comment type="similarity">
    <text evidence="2">Belongs to the PA-phosphatase related phosphoesterase family.</text>
</comment>
<sequence>MSIAPSRAQSDALSASQYGGPVSIRNRFQINHFILPTFVLSVVGLACLWTLWYYLSFTSVFPYHQRVFYCKDVRLYKPYFRPEDFQVYVSYALLYALGFTLPPLVILIGEIMFWLFSTKPRKKIYANCDECKVHLFSRRLIRFFAVFMFGALITQIFVYTMKLMTGYQRPYFLSLCNVNFSKCTAPLEQSPSPSPALACNYHNSDDLRYASLSFPSLHAAFSAFSCIFASCYIYYMINLRGAPLLRPFLIFGFLGLTLVDSFSRINGYKNHWEDVIVGWLIGFFIAYFLCHSVLCFQEVYHVLLEKPPLYEEHISPFFSWFKLPRVRAPSLKEEYVVYEEDVPQAERVPLPATARGRRNQDRTYEVTTTTESFHRTVVPPPQQNGY</sequence>
<feature type="transmembrane region" description="Helical" evidence="6">
    <location>
        <begin position="275"/>
        <end position="296"/>
    </location>
</feature>
<dbReference type="GO" id="GO:0006644">
    <property type="term" value="P:phospholipid metabolic process"/>
    <property type="evidence" value="ECO:0007669"/>
    <property type="project" value="InterPro"/>
</dbReference>
<accession>A0A0N4UAU5</accession>
<feature type="transmembrane region" description="Helical" evidence="6">
    <location>
        <begin position="88"/>
        <end position="116"/>
    </location>
</feature>
<organism evidence="9 11">
    <name type="scientific">Dracunculus medinensis</name>
    <name type="common">Guinea worm</name>
    <dbReference type="NCBI Taxonomy" id="318479"/>
    <lineage>
        <taxon>Eukaryota</taxon>
        <taxon>Metazoa</taxon>
        <taxon>Ecdysozoa</taxon>
        <taxon>Nematoda</taxon>
        <taxon>Chromadorea</taxon>
        <taxon>Rhabditida</taxon>
        <taxon>Spirurina</taxon>
        <taxon>Dracunculoidea</taxon>
        <taxon>Dracunculidae</taxon>
        <taxon>Dracunculus</taxon>
    </lineage>
</organism>
<keyword evidence="4 6" id="KW-1133">Transmembrane helix</keyword>
<dbReference type="AlphaFoldDB" id="A0A0N4UAU5"/>
<dbReference type="GO" id="GO:0005886">
    <property type="term" value="C:plasma membrane"/>
    <property type="evidence" value="ECO:0007669"/>
    <property type="project" value="TreeGrafter"/>
</dbReference>
<dbReference type="SUPFAM" id="SSF48317">
    <property type="entry name" value="Acid phosphatase/Vanadium-dependent haloperoxidase"/>
    <property type="match status" value="1"/>
</dbReference>
<comment type="subcellular location">
    <subcellularLocation>
        <location evidence="1">Membrane</location>
        <topology evidence="1">Multi-pass membrane protein</topology>
    </subcellularLocation>
</comment>
<dbReference type="EMBL" id="UYYG01001166">
    <property type="protein sequence ID" value="VDN58204.1"/>
    <property type="molecule type" value="Genomic_DNA"/>
</dbReference>
<keyword evidence="5 6" id="KW-0472">Membrane</keyword>
<evidence type="ECO:0000313" key="11">
    <source>
        <dbReference type="WBParaSite" id="DME_0000429401-mRNA-1"/>
    </source>
</evidence>
<evidence type="ECO:0000259" key="7">
    <source>
        <dbReference type="SMART" id="SM00014"/>
    </source>
</evidence>
<reference evidence="8 10" key="2">
    <citation type="submission" date="2018-11" db="EMBL/GenBank/DDBJ databases">
        <authorList>
            <consortium name="Pathogen Informatics"/>
        </authorList>
    </citation>
    <scope>NUCLEOTIDE SEQUENCE [LARGE SCALE GENOMIC DNA]</scope>
</reference>